<evidence type="ECO:0000256" key="4">
    <source>
        <dbReference type="ARBA" id="ARBA00022679"/>
    </source>
</evidence>
<dbReference type="GO" id="GO:0003864">
    <property type="term" value="F:3-methyl-2-oxobutanoate hydroxymethyltransferase activity"/>
    <property type="evidence" value="ECO:0007669"/>
    <property type="project" value="UniProtKB-EC"/>
</dbReference>
<comment type="similarity">
    <text evidence="2">Belongs to the PanB family.</text>
</comment>
<dbReference type="HAMAP" id="MF_00156">
    <property type="entry name" value="PanB"/>
    <property type="match status" value="1"/>
</dbReference>
<name>A0A3B1CY54_9ZZZZ</name>
<reference evidence="6" key="1">
    <citation type="submission" date="2018-06" db="EMBL/GenBank/DDBJ databases">
        <authorList>
            <person name="Zhirakovskaya E."/>
        </authorList>
    </citation>
    <scope>NUCLEOTIDE SEQUENCE</scope>
</reference>
<protein>
    <recommendedName>
        <fullName evidence="3">3-methyl-2-oxobutanoate hydroxymethyltransferase</fullName>
        <ecNumber evidence="3">2.1.2.11</ecNumber>
    </recommendedName>
</protein>
<dbReference type="NCBIfam" id="TIGR00222">
    <property type="entry name" value="panB"/>
    <property type="match status" value="1"/>
</dbReference>
<dbReference type="NCBIfam" id="NF001452">
    <property type="entry name" value="PRK00311.1"/>
    <property type="match status" value="1"/>
</dbReference>
<keyword evidence="6" id="KW-0489">Methyltransferase</keyword>
<dbReference type="PANTHER" id="PTHR20881">
    <property type="entry name" value="3-METHYL-2-OXOBUTANOATE HYDROXYMETHYLTRANSFERASE"/>
    <property type="match status" value="1"/>
</dbReference>
<dbReference type="InterPro" id="IPR003700">
    <property type="entry name" value="Pantoate_hydroxy_MeTrfase"/>
</dbReference>
<dbReference type="AlphaFoldDB" id="A0A3B1CY54"/>
<dbReference type="GO" id="GO:0005737">
    <property type="term" value="C:cytoplasm"/>
    <property type="evidence" value="ECO:0007669"/>
    <property type="project" value="TreeGrafter"/>
</dbReference>
<dbReference type="FunFam" id="3.20.20.60:FF:000003">
    <property type="entry name" value="3-methyl-2-oxobutanoate hydroxymethyltransferase"/>
    <property type="match status" value="1"/>
</dbReference>
<dbReference type="InterPro" id="IPR015813">
    <property type="entry name" value="Pyrv/PenolPyrv_kinase-like_dom"/>
</dbReference>
<comment type="pathway">
    <text evidence="1">Cofactor biosynthesis; (R)-pantothenate biosynthesis; (R)-pantoate from 3-methyl-2-oxobutanoate: step 1/2.</text>
</comment>
<dbReference type="EMBL" id="UOGG01000158">
    <property type="protein sequence ID" value="VAX31471.1"/>
    <property type="molecule type" value="Genomic_DNA"/>
</dbReference>
<dbReference type="GO" id="GO:0015940">
    <property type="term" value="P:pantothenate biosynthetic process"/>
    <property type="evidence" value="ECO:0007669"/>
    <property type="project" value="InterPro"/>
</dbReference>
<evidence type="ECO:0000256" key="2">
    <source>
        <dbReference type="ARBA" id="ARBA00008676"/>
    </source>
</evidence>
<evidence type="ECO:0000256" key="1">
    <source>
        <dbReference type="ARBA" id="ARBA00005033"/>
    </source>
</evidence>
<dbReference type="CDD" id="cd06557">
    <property type="entry name" value="KPHMT-like"/>
    <property type="match status" value="1"/>
</dbReference>
<sequence>MDKISMTIPAIIGKKNSKSKITALTAYDFSFAKLLDATDIDIILVGDSLAMVALGFPNTLPVTMDDMIAHTKAVRKGIRNSLLVGDMPFMSYQVSDEQAIANAGRFLQEGGATAIKLEGGVRVTKTVAAIVQAGIPVMGHIGLTPQSVHQFGGYKIQGKNLLQARQIKQDARELEKAGAFAIVLEGIPSELASEITDCLKIPTIGIGAGPHCDGQILVLEDMLGITQDFTPKFVKRYANLDAEIKKAVGQYIDEVHSGKFPGKEHSYNTDKKPLKKVADSRGNH</sequence>
<evidence type="ECO:0000256" key="3">
    <source>
        <dbReference type="ARBA" id="ARBA00012618"/>
    </source>
</evidence>
<dbReference type="Gene3D" id="3.20.20.60">
    <property type="entry name" value="Phosphoenolpyruvate-binding domains"/>
    <property type="match status" value="1"/>
</dbReference>
<dbReference type="InterPro" id="IPR040442">
    <property type="entry name" value="Pyrv_kinase-like_dom_sf"/>
</dbReference>
<dbReference type="PIRSF" id="PIRSF000388">
    <property type="entry name" value="Pantoate_hydroxy_MeTrfase"/>
    <property type="match status" value="1"/>
</dbReference>
<dbReference type="PANTHER" id="PTHR20881:SF0">
    <property type="entry name" value="3-METHYL-2-OXOBUTANOATE HYDROXYMETHYLTRANSFERASE"/>
    <property type="match status" value="1"/>
</dbReference>
<keyword evidence="4 6" id="KW-0808">Transferase</keyword>
<dbReference type="EC" id="2.1.2.11" evidence="3"/>
<proteinExistence type="inferred from homology"/>
<dbReference type="GO" id="GO:0000287">
    <property type="term" value="F:magnesium ion binding"/>
    <property type="evidence" value="ECO:0007669"/>
    <property type="project" value="TreeGrafter"/>
</dbReference>
<accession>A0A3B1CY54</accession>
<organism evidence="6">
    <name type="scientific">hydrothermal vent metagenome</name>
    <dbReference type="NCBI Taxonomy" id="652676"/>
    <lineage>
        <taxon>unclassified sequences</taxon>
        <taxon>metagenomes</taxon>
        <taxon>ecological metagenomes</taxon>
    </lineage>
</organism>
<feature type="region of interest" description="Disordered" evidence="5">
    <location>
        <begin position="262"/>
        <end position="284"/>
    </location>
</feature>
<dbReference type="GO" id="GO:0008168">
    <property type="term" value="F:methyltransferase activity"/>
    <property type="evidence" value="ECO:0007669"/>
    <property type="project" value="UniProtKB-KW"/>
</dbReference>
<dbReference type="GO" id="GO:0032259">
    <property type="term" value="P:methylation"/>
    <property type="evidence" value="ECO:0007669"/>
    <property type="project" value="UniProtKB-KW"/>
</dbReference>
<gene>
    <name evidence="6" type="ORF">MNBD_NITROSPINAE05-993</name>
</gene>
<evidence type="ECO:0000256" key="5">
    <source>
        <dbReference type="SAM" id="MobiDB-lite"/>
    </source>
</evidence>
<dbReference type="Pfam" id="PF02548">
    <property type="entry name" value="Pantoate_transf"/>
    <property type="match status" value="1"/>
</dbReference>
<dbReference type="SUPFAM" id="SSF51621">
    <property type="entry name" value="Phosphoenolpyruvate/pyruvate domain"/>
    <property type="match status" value="1"/>
</dbReference>
<evidence type="ECO:0000313" key="6">
    <source>
        <dbReference type="EMBL" id="VAX31471.1"/>
    </source>
</evidence>